<name>G2QH53_THET4</name>
<dbReference type="PRINTS" id="PR00385">
    <property type="entry name" value="P450"/>
</dbReference>
<evidence type="ECO:0000256" key="17">
    <source>
        <dbReference type="SAM" id="Phobius"/>
    </source>
</evidence>
<dbReference type="GeneID" id="11506441"/>
<sequence length="505" mass="57250">MLPEAFSFIPGPYQVPALASLLLFVFLVIWYGLSWRRLSHIPGPPLASLSYLWMLRIARSGEQSARYAHINAKYGSLARIGPNELIIDDPAVVRRMNAARSPYRRSSWYSAMRLDPYQEDLFSMADTAEHDLLRAKMSFGFGGKELPDVEGDIDAQVDLLVHLIRSKYLSDENGVTCPFDMAITAQYFTMDVITKLVFGKQLGFLETDSDVYNLIHSSEGPLQLQVLKSEMPLIGRIFSQPWVLKNLGPKKTNAGGLGRILGTAEEVVAKRFRHDAKDEMDMMGSFIRHGVTQQQCEVNTPFILVAGSDTTASAIRGTMLHLATTRHAYNKLRDEIDRAVAEGRISSPVTVEEAMKLEYLQAVIYEGIRVQIPFSGLLMKEVPPEGDTINGVFVPGGSRIAHNTLAIMRRPEIFGQDVDVFRPERWLGVSPEQKQLMVQTTELVFGYGRWSCLGKPVAFIELNKVFVELLRRFDFEILYPKRPWRELNFNIFYHSELWMRVTGRH</sequence>
<dbReference type="OrthoDB" id="3934656at2759"/>
<evidence type="ECO:0000256" key="10">
    <source>
        <dbReference type="ARBA" id="ARBA00023004"/>
    </source>
</evidence>
<dbReference type="KEGG" id="mtm:MYCTH_2306212"/>
<dbReference type="FunFam" id="1.10.630.10:FF:000076">
    <property type="entry name" value="Cytochrome P450 monooxygenase"/>
    <property type="match status" value="1"/>
</dbReference>
<dbReference type="SUPFAM" id="SSF48264">
    <property type="entry name" value="Cytochrome P450"/>
    <property type="match status" value="1"/>
</dbReference>
<comment type="similarity">
    <text evidence="4">Belongs to the cytochrome P450 family.</text>
</comment>
<dbReference type="InterPro" id="IPR002401">
    <property type="entry name" value="Cyt_P450_E_grp-I"/>
</dbReference>
<evidence type="ECO:0000256" key="12">
    <source>
        <dbReference type="ARBA" id="ARBA00023033"/>
    </source>
</evidence>
<dbReference type="CDD" id="cd11060">
    <property type="entry name" value="CYP57A1-like"/>
    <property type="match status" value="1"/>
</dbReference>
<dbReference type="Gene3D" id="1.10.630.10">
    <property type="entry name" value="Cytochrome P450"/>
    <property type="match status" value="1"/>
</dbReference>
<dbReference type="EMBL" id="CP003005">
    <property type="protein sequence ID" value="AEO58713.1"/>
    <property type="molecule type" value="Genomic_DNA"/>
</dbReference>
<evidence type="ECO:0000256" key="2">
    <source>
        <dbReference type="ARBA" id="ARBA00004167"/>
    </source>
</evidence>
<keyword evidence="5 16" id="KW-0349">Heme</keyword>
<proteinExistence type="inferred from homology"/>
<keyword evidence="19" id="KW-1185">Reference proteome</keyword>
<keyword evidence="11" id="KW-0843">Virulence</keyword>
<evidence type="ECO:0000256" key="5">
    <source>
        <dbReference type="ARBA" id="ARBA00022617"/>
    </source>
</evidence>
<dbReference type="GO" id="GO:0020037">
    <property type="term" value="F:heme binding"/>
    <property type="evidence" value="ECO:0007669"/>
    <property type="project" value="InterPro"/>
</dbReference>
<dbReference type="Proteomes" id="UP000007322">
    <property type="component" value="Chromosome 4"/>
</dbReference>
<evidence type="ECO:0000313" key="19">
    <source>
        <dbReference type="Proteomes" id="UP000007322"/>
    </source>
</evidence>
<dbReference type="InterPro" id="IPR036396">
    <property type="entry name" value="Cyt_P450_sf"/>
</dbReference>
<dbReference type="eggNOG" id="KOG0158">
    <property type="taxonomic scope" value="Eukaryota"/>
</dbReference>
<keyword evidence="9" id="KW-0560">Oxidoreductase</keyword>
<keyword evidence="17" id="KW-0472">Membrane</keyword>
<evidence type="ECO:0000256" key="8">
    <source>
        <dbReference type="ARBA" id="ARBA00022989"/>
    </source>
</evidence>
<keyword evidence="7 16" id="KW-0479">Metal-binding</keyword>
<dbReference type="GO" id="GO:0005506">
    <property type="term" value="F:iron ion binding"/>
    <property type="evidence" value="ECO:0007669"/>
    <property type="project" value="InterPro"/>
</dbReference>
<accession>G2QH53</accession>
<feature type="transmembrane region" description="Helical" evidence="17">
    <location>
        <begin position="12"/>
        <end position="33"/>
    </location>
</feature>
<evidence type="ECO:0000256" key="13">
    <source>
        <dbReference type="ARBA" id="ARBA00067672"/>
    </source>
</evidence>
<organism evidence="18 19">
    <name type="scientific">Thermothelomyces thermophilus (strain ATCC 42464 / BCRC 31852 / DSM 1799)</name>
    <name type="common">Sporotrichum thermophile</name>
    <dbReference type="NCBI Taxonomy" id="573729"/>
    <lineage>
        <taxon>Eukaryota</taxon>
        <taxon>Fungi</taxon>
        <taxon>Dikarya</taxon>
        <taxon>Ascomycota</taxon>
        <taxon>Pezizomycotina</taxon>
        <taxon>Sordariomycetes</taxon>
        <taxon>Sordariomycetidae</taxon>
        <taxon>Sordariales</taxon>
        <taxon>Chaetomiaceae</taxon>
        <taxon>Thermothelomyces</taxon>
    </lineage>
</organism>
<comment type="subcellular location">
    <subcellularLocation>
        <location evidence="2">Membrane</location>
        <topology evidence="2">Single-pass membrane protein</topology>
    </subcellularLocation>
</comment>
<keyword evidence="8 17" id="KW-1133">Transmembrane helix</keyword>
<evidence type="ECO:0000256" key="11">
    <source>
        <dbReference type="ARBA" id="ARBA00023026"/>
    </source>
</evidence>
<evidence type="ECO:0000256" key="16">
    <source>
        <dbReference type="PIRSR" id="PIRSR602401-1"/>
    </source>
</evidence>
<dbReference type="OMA" id="PWHEFNV"/>
<dbReference type="InParanoid" id="G2QH53"/>
<evidence type="ECO:0000256" key="9">
    <source>
        <dbReference type="ARBA" id="ARBA00023002"/>
    </source>
</evidence>
<dbReference type="Pfam" id="PF00067">
    <property type="entry name" value="p450"/>
    <property type="match status" value="1"/>
</dbReference>
<dbReference type="PRINTS" id="PR00463">
    <property type="entry name" value="EP450I"/>
</dbReference>
<dbReference type="GO" id="GO:0016020">
    <property type="term" value="C:membrane"/>
    <property type="evidence" value="ECO:0007669"/>
    <property type="project" value="UniProtKB-SubCell"/>
</dbReference>
<comment type="cofactor">
    <cofactor evidence="1 16">
        <name>heme</name>
        <dbReference type="ChEBI" id="CHEBI:30413"/>
    </cofactor>
</comment>
<evidence type="ECO:0000256" key="6">
    <source>
        <dbReference type="ARBA" id="ARBA00022692"/>
    </source>
</evidence>
<evidence type="ECO:0000256" key="1">
    <source>
        <dbReference type="ARBA" id="ARBA00001971"/>
    </source>
</evidence>
<dbReference type="PANTHER" id="PTHR24305">
    <property type="entry name" value="CYTOCHROME P450"/>
    <property type="match status" value="1"/>
</dbReference>
<evidence type="ECO:0000256" key="15">
    <source>
        <dbReference type="ARBA" id="ARBA00079990"/>
    </source>
</evidence>
<evidence type="ECO:0000256" key="4">
    <source>
        <dbReference type="ARBA" id="ARBA00010617"/>
    </source>
</evidence>
<comment type="pathway">
    <text evidence="3">Hormone biosynthesis.</text>
</comment>
<evidence type="ECO:0000256" key="7">
    <source>
        <dbReference type="ARBA" id="ARBA00022723"/>
    </source>
</evidence>
<feature type="binding site" description="axial binding residue" evidence="16">
    <location>
        <position position="452"/>
    </location>
    <ligand>
        <name>heme</name>
        <dbReference type="ChEBI" id="CHEBI:30413"/>
    </ligand>
    <ligandPart>
        <name>Fe</name>
        <dbReference type="ChEBI" id="CHEBI:18248"/>
    </ligandPart>
</feature>
<keyword evidence="12" id="KW-0503">Monooxygenase</keyword>
<dbReference type="InterPro" id="IPR050121">
    <property type="entry name" value="Cytochrome_P450_monoxygenase"/>
</dbReference>
<dbReference type="InterPro" id="IPR001128">
    <property type="entry name" value="Cyt_P450"/>
</dbReference>
<keyword evidence="10 16" id="KW-0408">Iron</keyword>
<dbReference type="VEuPathDB" id="FungiDB:MYCTH_2306212"/>
<dbReference type="RefSeq" id="XP_003663958.1">
    <property type="nucleotide sequence ID" value="XM_003663910.1"/>
</dbReference>
<dbReference type="AlphaFoldDB" id="G2QH53"/>
<dbReference type="GO" id="GO:0004497">
    <property type="term" value="F:monooxygenase activity"/>
    <property type="evidence" value="ECO:0007669"/>
    <property type="project" value="UniProtKB-KW"/>
</dbReference>
<gene>
    <name evidence="18" type="ORF">MYCTH_2306212</name>
</gene>
<keyword evidence="6 17" id="KW-0812">Transmembrane</keyword>
<evidence type="ECO:0000256" key="3">
    <source>
        <dbReference type="ARBA" id="ARBA00004972"/>
    </source>
</evidence>
<protein>
    <recommendedName>
        <fullName evidence="14">Cytochrome P450 monooxygenase ABA1</fullName>
    </recommendedName>
    <alternativeName>
        <fullName evidence="15">Abscisic acid biosynthesis protein 1</fullName>
    </alternativeName>
    <alternativeName>
        <fullName evidence="13">Cytochrome P450 monooxygenase aba1</fullName>
    </alternativeName>
</protein>
<reference evidence="18 19" key="1">
    <citation type="journal article" date="2011" name="Nat. Biotechnol.">
        <title>Comparative genomic analysis of the thermophilic biomass-degrading fungi Myceliophthora thermophila and Thielavia terrestris.</title>
        <authorList>
            <person name="Berka R.M."/>
            <person name="Grigoriev I.V."/>
            <person name="Otillar R."/>
            <person name="Salamov A."/>
            <person name="Grimwood J."/>
            <person name="Reid I."/>
            <person name="Ishmael N."/>
            <person name="John T."/>
            <person name="Darmond C."/>
            <person name="Moisan M.-C."/>
            <person name="Henrissat B."/>
            <person name="Coutinho P.M."/>
            <person name="Lombard V."/>
            <person name="Natvig D.O."/>
            <person name="Lindquist E."/>
            <person name="Schmutz J."/>
            <person name="Lucas S."/>
            <person name="Harris P."/>
            <person name="Powlowski J."/>
            <person name="Bellemare A."/>
            <person name="Taylor D."/>
            <person name="Butler G."/>
            <person name="de Vries R.P."/>
            <person name="Allijn I.E."/>
            <person name="van den Brink J."/>
            <person name="Ushinsky S."/>
            <person name="Storms R."/>
            <person name="Powell A.J."/>
            <person name="Paulsen I.T."/>
            <person name="Elbourne L.D.H."/>
            <person name="Baker S.E."/>
            <person name="Magnuson J."/>
            <person name="LaBoissiere S."/>
            <person name="Clutterbuck A.J."/>
            <person name="Martinez D."/>
            <person name="Wogulis M."/>
            <person name="de Leon A.L."/>
            <person name="Rey M.W."/>
            <person name="Tsang A."/>
        </authorList>
    </citation>
    <scope>NUCLEOTIDE SEQUENCE [LARGE SCALE GENOMIC DNA]</scope>
    <source>
        <strain evidence="19">ATCC 42464 / BCRC 31852 / DSM 1799</strain>
    </source>
</reference>
<dbReference type="HOGENOM" id="CLU_001570_14_0_1"/>
<evidence type="ECO:0000313" key="18">
    <source>
        <dbReference type="EMBL" id="AEO58713.1"/>
    </source>
</evidence>
<evidence type="ECO:0000256" key="14">
    <source>
        <dbReference type="ARBA" id="ARBA00068222"/>
    </source>
</evidence>
<dbReference type="GO" id="GO:0016705">
    <property type="term" value="F:oxidoreductase activity, acting on paired donors, with incorporation or reduction of molecular oxygen"/>
    <property type="evidence" value="ECO:0007669"/>
    <property type="project" value="InterPro"/>
</dbReference>
<dbReference type="PANTHER" id="PTHR24305:SF77">
    <property type="entry name" value="CYTOCHROME P450 MONOOXYGENASE"/>
    <property type="match status" value="1"/>
</dbReference>